<keyword evidence="5" id="KW-1185">Reference proteome</keyword>
<evidence type="ECO:0000313" key="4">
    <source>
        <dbReference type="EMBL" id="NFV79962.1"/>
    </source>
</evidence>
<evidence type="ECO:0000313" key="5">
    <source>
        <dbReference type="Proteomes" id="UP000480684"/>
    </source>
</evidence>
<dbReference type="FunFam" id="2.60.300.12:FF:000006">
    <property type="entry name" value="Iron-sulfur cluster assembly 2 mitochondrial"/>
    <property type="match status" value="1"/>
</dbReference>
<gene>
    <name evidence="4" type="primary">erpA</name>
    <name evidence="4" type="ORF">G4223_07550</name>
</gene>
<reference evidence="4 5" key="1">
    <citation type="submission" date="2020-02" db="EMBL/GenBank/DDBJ databases">
        <authorList>
            <person name="Dziuba M."/>
            <person name="Kuznetsov B."/>
            <person name="Mardanov A."/>
            <person name="Ravin N."/>
            <person name="Grouzdev D."/>
        </authorList>
    </citation>
    <scope>NUCLEOTIDE SEQUENCE [LARGE SCALE GENOMIC DNA]</scope>
    <source>
        <strain evidence="4 5">SpK</strain>
    </source>
</reference>
<dbReference type="Gene3D" id="2.60.300.12">
    <property type="entry name" value="HesB-like domain"/>
    <property type="match status" value="1"/>
</dbReference>
<dbReference type="GO" id="GO:0005506">
    <property type="term" value="F:iron ion binding"/>
    <property type="evidence" value="ECO:0007669"/>
    <property type="project" value="TreeGrafter"/>
</dbReference>
<dbReference type="PANTHER" id="PTHR43011:SF1">
    <property type="entry name" value="IRON-SULFUR CLUSTER ASSEMBLY 2 HOMOLOG, MITOCHONDRIAL"/>
    <property type="match status" value="1"/>
</dbReference>
<dbReference type="Pfam" id="PF01521">
    <property type="entry name" value="Fe-S_biosyn"/>
    <property type="match status" value="1"/>
</dbReference>
<keyword evidence="1" id="KW-0479">Metal-binding</keyword>
<accession>A0A7C9QTB4</accession>
<dbReference type="Proteomes" id="UP000480684">
    <property type="component" value="Unassembled WGS sequence"/>
</dbReference>
<dbReference type="RefSeq" id="WP_163677251.1">
    <property type="nucleotide sequence ID" value="NZ_JAAIYP010000034.1"/>
</dbReference>
<name>A0A7C9QTB4_9PROT</name>
<dbReference type="NCBIfam" id="TIGR00049">
    <property type="entry name" value="iron-sulfur cluster assembly accessory protein"/>
    <property type="match status" value="1"/>
</dbReference>
<dbReference type="PANTHER" id="PTHR43011">
    <property type="entry name" value="IRON-SULFUR CLUSTER ASSEMBLY 2 HOMOLOG, MITOCHONDRIAL"/>
    <property type="match status" value="1"/>
</dbReference>
<evidence type="ECO:0000259" key="3">
    <source>
        <dbReference type="Pfam" id="PF01521"/>
    </source>
</evidence>
<dbReference type="InterPro" id="IPR017870">
    <property type="entry name" value="FeS_cluster_insertion_CS"/>
</dbReference>
<dbReference type="InterPro" id="IPR016092">
    <property type="entry name" value="ATAP"/>
</dbReference>
<dbReference type="GO" id="GO:0051539">
    <property type="term" value="F:4 iron, 4 sulfur cluster binding"/>
    <property type="evidence" value="ECO:0007669"/>
    <property type="project" value="TreeGrafter"/>
</dbReference>
<dbReference type="GO" id="GO:0016226">
    <property type="term" value="P:iron-sulfur cluster assembly"/>
    <property type="evidence" value="ECO:0007669"/>
    <property type="project" value="InterPro"/>
</dbReference>
<feature type="domain" description="Core" evidence="3">
    <location>
        <begin position="14"/>
        <end position="112"/>
    </location>
</feature>
<dbReference type="SUPFAM" id="SSF89360">
    <property type="entry name" value="HesB-like domain"/>
    <property type="match status" value="1"/>
</dbReference>
<protein>
    <submittedName>
        <fullName evidence="4">Iron-sulfur cluster insertion protein ErpA</fullName>
    </submittedName>
</protein>
<evidence type="ECO:0000256" key="1">
    <source>
        <dbReference type="ARBA" id="ARBA00022723"/>
    </source>
</evidence>
<keyword evidence="2" id="KW-0408">Iron</keyword>
<proteinExistence type="predicted"/>
<evidence type="ECO:0000256" key="2">
    <source>
        <dbReference type="ARBA" id="ARBA00023004"/>
    </source>
</evidence>
<dbReference type="AlphaFoldDB" id="A0A7C9QTB4"/>
<dbReference type="GO" id="GO:0051537">
    <property type="term" value="F:2 iron, 2 sulfur cluster binding"/>
    <property type="evidence" value="ECO:0007669"/>
    <property type="project" value="UniProtKB-ARBA"/>
</dbReference>
<sequence>MAETAAATETRVVITPSASQRVQTLIKMEGKPNLMLRLSVSGGGCSGFQYGITLDDQINEDDVVTEQHGTKVVVDQTSLDLLAGTEVDFVEDLMGASFQFRNPNATSTCGCGSSFSV</sequence>
<dbReference type="NCBIfam" id="NF010147">
    <property type="entry name" value="PRK13623.1"/>
    <property type="match status" value="1"/>
</dbReference>
<dbReference type="EMBL" id="JAAIYP010000034">
    <property type="protein sequence ID" value="NFV79962.1"/>
    <property type="molecule type" value="Genomic_DNA"/>
</dbReference>
<organism evidence="4 5">
    <name type="scientific">Magnetospirillum aberrantis SpK</name>
    <dbReference type="NCBI Taxonomy" id="908842"/>
    <lineage>
        <taxon>Bacteria</taxon>
        <taxon>Pseudomonadati</taxon>
        <taxon>Pseudomonadota</taxon>
        <taxon>Alphaproteobacteria</taxon>
        <taxon>Rhodospirillales</taxon>
        <taxon>Rhodospirillaceae</taxon>
        <taxon>Magnetospirillum</taxon>
    </lineage>
</organism>
<dbReference type="PROSITE" id="PS01152">
    <property type="entry name" value="HESB"/>
    <property type="match status" value="1"/>
</dbReference>
<dbReference type="GO" id="GO:1990229">
    <property type="term" value="C:iron-sulfur cluster assembly complex"/>
    <property type="evidence" value="ECO:0007669"/>
    <property type="project" value="UniProtKB-ARBA"/>
</dbReference>
<comment type="caution">
    <text evidence="4">The sequence shown here is derived from an EMBL/GenBank/DDBJ whole genome shotgun (WGS) entry which is preliminary data.</text>
</comment>
<dbReference type="InterPro" id="IPR035903">
    <property type="entry name" value="HesB-like_dom_sf"/>
</dbReference>
<dbReference type="InterPro" id="IPR000361">
    <property type="entry name" value="ATAP_core_dom"/>
</dbReference>